<evidence type="ECO:0008006" key="6">
    <source>
        <dbReference type="Google" id="ProtNLM"/>
    </source>
</evidence>
<sequence length="196" mass="21199">MLATVAAAGVLGLSLPSLPHSIPFPTEGMRRLAGYKVRTKAYNLKGWEMRIERDGFTGQTRCRLYAPSSVLQGRITYARGVLGFHLGEEVDVADAWYSVDDRAPTAWRDDQPALAERREPLAGDNLFNPTGGVVLIPRDRLAGAVTVTIRADREATPRRFRLKGFETALAAARANGCGDAAGASGDEAFQREALSP</sequence>
<dbReference type="EMBL" id="PJRQ01000036">
    <property type="protein sequence ID" value="PLR10776.1"/>
    <property type="molecule type" value="Genomic_DNA"/>
</dbReference>
<gene>
    <name evidence="2" type="ORF">C1707_08045</name>
    <name evidence="3" type="ORF">CFHF_16600</name>
</gene>
<organism evidence="3 4">
    <name type="scientific">Caulobacter flavus</name>
    <dbReference type="NCBI Taxonomy" id="1679497"/>
    <lineage>
        <taxon>Bacteria</taxon>
        <taxon>Pseudomonadati</taxon>
        <taxon>Pseudomonadota</taxon>
        <taxon>Alphaproteobacteria</taxon>
        <taxon>Caulobacterales</taxon>
        <taxon>Caulobacteraceae</taxon>
        <taxon>Caulobacter</taxon>
    </lineage>
</organism>
<dbReference type="Proteomes" id="UP000234483">
    <property type="component" value="Unassembled WGS sequence"/>
</dbReference>
<reference evidence="3 4" key="1">
    <citation type="submission" date="2017-12" db="EMBL/GenBank/DDBJ databases">
        <title>The genome sequence of Caulobacter flavus CGMCC1 15093.</title>
        <authorList>
            <person name="Gao J."/>
            <person name="Mao X."/>
            <person name="Sun J."/>
        </authorList>
    </citation>
    <scope>NUCLEOTIDE SEQUENCE [LARGE SCALE GENOMIC DNA]</scope>
    <source>
        <strain evidence="3 4">CGMCC1 15093</strain>
    </source>
</reference>
<feature type="region of interest" description="Disordered" evidence="1">
    <location>
        <begin position="177"/>
        <end position="196"/>
    </location>
</feature>
<proteinExistence type="predicted"/>
<dbReference type="KEGG" id="cfh:C1707_08045"/>
<keyword evidence="5" id="KW-1185">Reference proteome</keyword>
<protein>
    <recommendedName>
        <fullName evidence="6">DUF1850 domain-containing protein</fullName>
    </recommendedName>
</protein>
<evidence type="ECO:0000313" key="3">
    <source>
        <dbReference type="EMBL" id="PLR10776.1"/>
    </source>
</evidence>
<dbReference type="EMBL" id="CP026100">
    <property type="protein sequence ID" value="AYV46209.1"/>
    <property type="molecule type" value="Genomic_DNA"/>
</dbReference>
<reference evidence="2 5" key="2">
    <citation type="submission" date="2018-01" db="EMBL/GenBank/DDBJ databases">
        <title>Complete genome sequence of Caulobacter flavus RHGG3.</title>
        <authorList>
            <person name="Yang E."/>
        </authorList>
    </citation>
    <scope>NUCLEOTIDE SEQUENCE [LARGE SCALE GENOMIC DNA]</scope>
    <source>
        <strain evidence="2 5">RHGG3</strain>
    </source>
</reference>
<evidence type="ECO:0000256" key="1">
    <source>
        <dbReference type="SAM" id="MobiDB-lite"/>
    </source>
</evidence>
<dbReference type="AlphaFoldDB" id="A0A2N5CR39"/>
<name>A0A2N5CR39_9CAUL</name>
<evidence type="ECO:0000313" key="5">
    <source>
        <dbReference type="Proteomes" id="UP000281192"/>
    </source>
</evidence>
<evidence type="ECO:0000313" key="2">
    <source>
        <dbReference type="EMBL" id="AYV46209.1"/>
    </source>
</evidence>
<dbReference type="OrthoDB" id="7187837at2"/>
<evidence type="ECO:0000313" key="4">
    <source>
        <dbReference type="Proteomes" id="UP000234483"/>
    </source>
</evidence>
<accession>A0A2N5CR39</accession>
<dbReference type="Proteomes" id="UP000281192">
    <property type="component" value="Chromosome"/>
</dbReference>